<accession>F4RAJ7</accession>
<dbReference type="KEGG" id="mlr:MELLADRAFT_103101"/>
<dbReference type="EMBL" id="GL883094">
    <property type="protein sequence ID" value="EGG10493.1"/>
    <property type="molecule type" value="Genomic_DNA"/>
</dbReference>
<feature type="compositionally biased region" description="Polar residues" evidence="1">
    <location>
        <begin position="408"/>
        <end position="433"/>
    </location>
</feature>
<feature type="compositionally biased region" description="Basic and acidic residues" evidence="1">
    <location>
        <begin position="72"/>
        <end position="84"/>
    </location>
</feature>
<proteinExistence type="predicted"/>
<protein>
    <submittedName>
        <fullName evidence="2">Uncharacterized protein</fullName>
    </submittedName>
</protein>
<sequence>MGESYLGSESGSDSDDDVPIKRQMRSPRRKDDIKMLKKQRSNLRDDDNSDVEIVTEKKQNKNKGKGSRKKAGHEDDIELPKKLTETNQKSSYEKTGAKGKAKAMNGVASDNKHHMRVNRPRQTEESLRIDDQVSSSSSDDVKIQIERPKVSGSKKNNEIVYLDDDKDGSTEEGFSKSDESKTKVENKYFNKKHIEKQSSADNKRKKIRENNQTHKKRRKVLQDSEESADELNLIKRSNSSAPGSSQQPNDEHVCFRGSKNLAIHKQKKMVPIDEIDSKHKKKMAVDCDDDDEIDYEQNRSLEAISLHCSQKHQNMNKSIEIIELEKEEKEIKEKKKTPEEILKSCKIKKLNKEKQKESPIEQIIEKQQDPIVQGRDHKNKNNLNQTSIRSTVASGSKPFLPVAHPTRPYTNPASNPNQFKNTSSNRSVRNLSTRADPDWCSQI</sequence>
<feature type="compositionally biased region" description="Polar residues" evidence="1">
    <location>
        <begin position="381"/>
        <end position="394"/>
    </location>
</feature>
<feature type="region of interest" description="Disordered" evidence="1">
    <location>
        <begin position="1"/>
        <end position="253"/>
    </location>
</feature>
<feature type="region of interest" description="Disordered" evidence="1">
    <location>
        <begin position="351"/>
        <end position="443"/>
    </location>
</feature>
<feature type="compositionally biased region" description="Basic and acidic residues" evidence="1">
    <location>
        <begin position="195"/>
        <end position="212"/>
    </location>
</feature>
<feature type="compositionally biased region" description="Basic and acidic residues" evidence="1">
    <location>
        <begin position="351"/>
        <end position="368"/>
    </location>
</feature>
<dbReference type="HOGENOM" id="CLU_618311_0_0_1"/>
<organism evidence="3">
    <name type="scientific">Melampsora larici-populina (strain 98AG31 / pathotype 3-4-7)</name>
    <name type="common">Poplar leaf rust fungus</name>
    <dbReference type="NCBI Taxonomy" id="747676"/>
    <lineage>
        <taxon>Eukaryota</taxon>
        <taxon>Fungi</taxon>
        <taxon>Dikarya</taxon>
        <taxon>Basidiomycota</taxon>
        <taxon>Pucciniomycotina</taxon>
        <taxon>Pucciniomycetes</taxon>
        <taxon>Pucciniales</taxon>
        <taxon>Melampsoraceae</taxon>
        <taxon>Melampsora</taxon>
    </lineage>
</organism>
<feature type="compositionally biased region" description="Basic and acidic residues" evidence="1">
    <location>
        <begin position="139"/>
        <end position="149"/>
    </location>
</feature>
<dbReference type="AlphaFoldDB" id="F4RAJ7"/>
<gene>
    <name evidence="2" type="ORF">MELLADRAFT_103101</name>
</gene>
<keyword evidence="3" id="KW-1185">Reference proteome</keyword>
<evidence type="ECO:0000313" key="2">
    <source>
        <dbReference type="EMBL" id="EGG10493.1"/>
    </source>
</evidence>
<feature type="compositionally biased region" description="Basic residues" evidence="1">
    <location>
        <begin position="60"/>
        <end position="71"/>
    </location>
</feature>
<reference evidence="3" key="1">
    <citation type="journal article" date="2011" name="Proc. Natl. Acad. Sci. U.S.A.">
        <title>Obligate biotrophy features unraveled by the genomic analysis of rust fungi.</title>
        <authorList>
            <person name="Duplessis S."/>
            <person name="Cuomo C.A."/>
            <person name="Lin Y.-C."/>
            <person name="Aerts A."/>
            <person name="Tisserant E."/>
            <person name="Veneault-Fourrey C."/>
            <person name="Joly D.L."/>
            <person name="Hacquard S."/>
            <person name="Amselem J."/>
            <person name="Cantarel B.L."/>
            <person name="Chiu R."/>
            <person name="Coutinho P.M."/>
            <person name="Feau N."/>
            <person name="Field M."/>
            <person name="Frey P."/>
            <person name="Gelhaye E."/>
            <person name="Goldberg J."/>
            <person name="Grabherr M.G."/>
            <person name="Kodira C.D."/>
            <person name="Kohler A."/>
            <person name="Kuees U."/>
            <person name="Lindquist E.A."/>
            <person name="Lucas S.M."/>
            <person name="Mago R."/>
            <person name="Mauceli E."/>
            <person name="Morin E."/>
            <person name="Murat C."/>
            <person name="Pangilinan J.L."/>
            <person name="Park R."/>
            <person name="Pearson M."/>
            <person name="Quesneville H."/>
            <person name="Rouhier N."/>
            <person name="Sakthikumar S."/>
            <person name="Salamov A.A."/>
            <person name="Schmutz J."/>
            <person name="Selles B."/>
            <person name="Shapiro H."/>
            <person name="Tanguay P."/>
            <person name="Tuskan G.A."/>
            <person name="Henrissat B."/>
            <person name="Van de Peer Y."/>
            <person name="Rouze P."/>
            <person name="Ellis J.G."/>
            <person name="Dodds P.N."/>
            <person name="Schein J.E."/>
            <person name="Zhong S."/>
            <person name="Hamelin R.C."/>
            <person name="Grigoriev I.V."/>
            <person name="Szabo L.J."/>
            <person name="Martin F."/>
        </authorList>
    </citation>
    <scope>NUCLEOTIDE SEQUENCE [LARGE SCALE GENOMIC DNA]</scope>
    <source>
        <strain evidence="3">98AG31 / pathotype 3-4-7</strain>
    </source>
</reference>
<feature type="compositionally biased region" description="Basic and acidic residues" evidence="1">
    <location>
        <begin position="121"/>
        <end position="131"/>
    </location>
</feature>
<evidence type="ECO:0000256" key="1">
    <source>
        <dbReference type="SAM" id="MobiDB-lite"/>
    </source>
</evidence>
<name>F4RAJ7_MELLP</name>
<dbReference type="OrthoDB" id="10546285at2759"/>
<dbReference type="Proteomes" id="UP000001072">
    <property type="component" value="Unassembled WGS sequence"/>
</dbReference>
<dbReference type="RefSeq" id="XP_007405962.1">
    <property type="nucleotide sequence ID" value="XM_007405900.1"/>
</dbReference>
<dbReference type="VEuPathDB" id="FungiDB:MELLADRAFT_103101"/>
<dbReference type="GeneID" id="18921872"/>
<dbReference type="InParanoid" id="F4RAJ7"/>
<feature type="compositionally biased region" description="Polar residues" evidence="1">
    <location>
        <begin position="235"/>
        <end position="248"/>
    </location>
</feature>
<evidence type="ECO:0000313" key="3">
    <source>
        <dbReference type="Proteomes" id="UP000001072"/>
    </source>
</evidence>
<feature type="compositionally biased region" description="Basic and acidic residues" evidence="1">
    <location>
        <begin position="167"/>
        <end position="188"/>
    </location>
</feature>